<feature type="domain" description="Glycosyl hydrolase family 13 catalytic" evidence="3">
    <location>
        <begin position="4"/>
        <end position="122"/>
    </location>
</feature>
<dbReference type="GO" id="GO:0004558">
    <property type="term" value="F:alpha-1,4-glucosidase activity"/>
    <property type="evidence" value="ECO:0007669"/>
    <property type="project" value="UniProtKB-EC"/>
</dbReference>
<evidence type="ECO:0000259" key="3">
    <source>
        <dbReference type="Pfam" id="PF00128"/>
    </source>
</evidence>
<dbReference type="OrthoDB" id="1740265at2759"/>
<accession>A0A9J6GJB5</accession>
<dbReference type="VEuPathDB" id="VectorBase:HLOH_042512"/>
<comment type="caution">
    <text evidence="4">The sequence shown here is derived from an EMBL/GenBank/DDBJ whole genome shotgun (WGS) entry which is preliminary data.</text>
</comment>
<evidence type="ECO:0000313" key="5">
    <source>
        <dbReference type="Proteomes" id="UP000821853"/>
    </source>
</evidence>
<dbReference type="InterPro" id="IPR006047">
    <property type="entry name" value="GH13_cat_dom"/>
</dbReference>
<dbReference type="EC" id="3.2.1.20" evidence="2"/>
<proteinExistence type="predicted"/>
<name>A0A9J6GJB5_HAELO</name>
<evidence type="ECO:0000313" key="4">
    <source>
        <dbReference type="EMBL" id="KAH9374953.1"/>
    </source>
</evidence>
<comment type="catalytic activity">
    <reaction evidence="1">
        <text>Hydrolysis of terminal, non-reducing (1-&gt;4)-linked alpha-D-glucose residues with release of alpha-D-glucose.</text>
        <dbReference type="EC" id="3.2.1.20"/>
    </reaction>
</comment>
<organism evidence="4 5">
    <name type="scientific">Haemaphysalis longicornis</name>
    <name type="common">Bush tick</name>
    <dbReference type="NCBI Taxonomy" id="44386"/>
    <lineage>
        <taxon>Eukaryota</taxon>
        <taxon>Metazoa</taxon>
        <taxon>Ecdysozoa</taxon>
        <taxon>Arthropoda</taxon>
        <taxon>Chelicerata</taxon>
        <taxon>Arachnida</taxon>
        <taxon>Acari</taxon>
        <taxon>Parasitiformes</taxon>
        <taxon>Ixodida</taxon>
        <taxon>Ixodoidea</taxon>
        <taxon>Ixodidae</taxon>
        <taxon>Haemaphysalinae</taxon>
        <taxon>Haemaphysalis</taxon>
    </lineage>
</organism>
<dbReference type="SUPFAM" id="SSF51445">
    <property type="entry name" value="(Trans)glycosidases"/>
    <property type="match status" value="1"/>
</dbReference>
<dbReference type="Proteomes" id="UP000821853">
    <property type="component" value="Chromosome 5"/>
</dbReference>
<dbReference type="GO" id="GO:0005975">
    <property type="term" value="P:carbohydrate metabolic process"/>
    <property type="evidence" value="ECO:0007669"/>
    <property type="project" value="InterPro"/>
</dbReference>
<protein>
    <recommendedName>
        <fullName evidence="2">alpha-glucosidase</fullName>
        <ecNumber evidence="2">3.2.1.20</ecNumber>
    </recommendedName>
</protein>
<dbReference type="AlphaFoldDB" id="A0A9J6GJB5"/>
<keyword evidence="5" id="KW-1185">Reference proteome</keyword>
<evidence type="ECO:0000256" key="2">
    <source>
        <dbReference type="ARBA" id="ARBA00012741"/>
    </source>
</evidence>
<gene>
    <name evidence="4" type="ORF">HPB48_022248</name>
</gene>
<dbReference type="Pfam" id="PF00128">
    <property type="entry name" value="Alpha-amylase"/>
    <property type="match status" value="1"/>
</dbReference>
<evidence type="ECO:0000256" key="1">
    <source>
        <dbReference type="ARBA" id="ARBA00001657"/>
    </source>
</evidence>
<dbReference type="EMBL" id="JABSTR010000007">
    <property type="protein sequence ID" value="KAH9374953.1"/>
    <property type="molecule type" value="Genomic_DNA"/>
</dbReference>
<dbReference type="Gene3D" id="3.20.20.80">
    <property type="entry name" value="Glycosidases"/>
    <property type="match status" value="1"/>
</dbReference>
<dbReference type="Gene3D" id="3.90.400.10">
    <property type="entry name" value="Oligo-1,6-glucosidase, Domain 2"/>
    <property type="match status" value="1"/>
</dbReference>
<reference evidence="4 5" key="1">
    <citation type="journal article" date="2020" name="Cell">
        <title>Large-Scale Comparative Analyses of Tick Genomes Elucidate Their Genetic Diversity and Vector Capacities.</title>
        <authorList>
            <consortium name="Tick Genome and Microbiome Consortium (TIGMIC)"/>
            <person name="Jia N."/>
            <person name="Wang J."/>
            <person name="Shi W."/>
            <person name="Du L."/>
            <person name="Sun Y."/>
            <person name="Zhan W."/>
            <person name="Jiang J.F."/>
            <person name="Wang Q."/>
            <person name="Zhang B."/>
            <person name="Ji P."/>
            <person name="Bell-Sakyi L."/>
            <person name="Cui X.M."/>
            <person name="Yuan T.T."/>
            <person name="Jiang B.G."/>
            <person name="Yang W.F."/>
            <person name="Lam T.T."/>
            <person name="Chang Q.C."/>
            <person name="Ding S.J."/>
            <person name="Wang X.J."/>
            <person name="Zhu J.G."/>
            <person name="Ruan X.D."/>
            <person name="Zhao L."/>
            <person name="Wei J.T."/>
            <person name="Ye R.Z."/>
            <person name="Que T.C."/>
            <person name="Du C.H."/>
            <person name="Zhou Y.H."/>
            <person name="Cheng J.X."/>
            <person name="Dai P.F."/>
            <person name="Guo W.B."/>
            <person name="Han X.H."/>
            <person name="Huang E.J."/>
            <person name="Li L.F."/>
            <person name="Wei W."/>
            <person name="Gao Y.C."/>
            <person name="Liu J.Z."/>
            <person name="Shao H.Z."/>
            <person name="Wang X."/>
            <person name="Wang C.C."/>
            <person name="Yang T.C."/>
            <person name="Huo Q.B."/>
            <person name="Li W."/>
            <person name="Chen H.Y."/>
            <person name="Chen S.E."/>
            <person name="Zhou L.G."/>
            <person name="Ni X.B."/>
            <person name="Tian J.H."/>
            <person name="Sheng Y."/>
            <person name="Liu T."/>
            <person name="Pan Y.S."/>
            <person name="Xia L.Y."/>
            <person name="Li J."/>
            <person name="Zhao F."/>
            <person name="Cao W.C."/>
        </authorList>
    </citation>
    <scope>NUCLEOTIDE SEQUENCE [LARGE SCALE GENOMIC DNA]</scope>
    <source>
        <strain evidence="4">HaeL-2018</strain>
    </source>
</reference>
<sequence>MYEVFVASFVNLYGDEFSDFHPLTSCLWYTYNRVGVSAIWLTYMLSALDYSLEYWHIIDFDYVDLHLGHIEGFAVFLERADVTKIRVALGVTLAFTSEQHSWAAHWLLDPYGEYGNYYVLKNDSSLVVSEFHYYAKK</sequence>
<dbReference type="InterPro" id="IPR045857">
    <property type="entry name" value="O16G_dom_2"/>
</dbReference>
<dbReference type="InterPro" id="IPR017853">
    <property type="entry name" value="GH"/>
</dbReference>